<gene>
    <name evidence="20" type="primary">LOC116305656</name>
</gene>
<dbReference type="SMART" id="SM00396">
    <property type="entry name" value="ZnF_UBR1"/>
    <property type="match status" value="1"/>
</dbReference>
<comment type="function">
    <text evidence="12">E3 ubiquitin-protein ligase which is a component of the N-end rule pathway. Recognizes and binds to proteins bearing specific N-terminal residues that are destabilizing according to the N-end rule, leading to their ubiquitination and subsequent degradation.</text>
</comment>
<dbReference type="InterPro" id="IPR011011">
    <property type="entry name" value="Znf_FYVE_PHD"/>
</dbReference>
<evidence type="ECO:0000256" key="2">
    <source>
        <dbReference type="ARBA" id="ARBA00004906"/>
    </source>
</evidence>
<evidence type="ECO:0000256" key="7">
    <source>
        <dbReference type="ARBA" id="ARBA00022723"/>
    </source>
</evidence>
<evidence type="ECO:0000256" key="12">
    <source>
        <dbReference type="ARBA" id="ARBA00055627"/>
    </source>
</evidence>
<dbReference type="InterPro" id="IPR040204">
    <property type="entry name" value="UBR7"/>
</dbReference>
<dbReference type="InterPro" id="IPR013083">
    <property type="entry name" value="Znf_RING/FYVE/PHD"/>
</dbReference>
<evidence type="ECO:0000256" key="4">
    <source>
        <dbReference type="ARBA" id="ARBA00022499"/>
    </source>
</evidence>
<dbReference type="GO" id="GO:0008270">
    <property type="term" value="F:zinc ion binding"/>
    <property type="evidence" value="ECO:0007669"/>
    <property type="project" value="UniProtKB-KW"/>
</dbReference>
<dbReference type="PANTHER" id="PTHR13513">
    <property type="entry name" value="E3 UBIQUITIN-PROTEIN LIGASE UBR7"/>
    <property type="match status" value="1"/>
</dbReference>
<evidence type="ECO:0000256" key="17">
    <source>
        <dbReference type="SAM" id="MobiDB-lite"/>
    </source>
</evidence>
<dbReference type="InterPro" id="IPR047506">
    <property type="entry name" value="UBR7-like_UBR-box"/>
</dbReference>
<dbReference type="SUPFAM" id="SSF57903">
    <property type="entry name" value="FYVE/PHD zinc finger"/>
    <property type="match status" value="1"/>
</dbReference>
<dbReference type="KEGG" id="aten:116305656"/>
<feature type="region of interest" description="Disordered" evidence="17">
    <location>
        <begin position="219"/>
        <end position="283"/>
    </location>
</feature>
<keyword evidence="9" id="KW-0833">Ubl conjugation pathway</keyword>
<evidence type="ECO:0000259" key="18">
    <source>
        <dbReference type="PROSITE" id="PS51157"/>
    </source>
</evidence>
<dbReference type="GO" id="GO:0061630">
    <property type="term" value="F:ubiquitin protein ligase activity"/>
    <property type="evidence" value="ECO:0007669"/>
    <property type="project" value="UniProtKB-EC"/>
</dbReference>
<name>A0A6P8IWM6_ACTTE</name>
<dbReference type="AlphaFoldDB" id="A0A6P8IWM6"/>
<dbReference type="InParanoid" id="A0A6P8IWM6"/>
<dbReference type="Gene3D" id="3.30.40.10">
    <property type="entry name" value="Zinc/RING finger domain, C3HC4 (zinc finger)"/>
    <property type="match status" value="1"/>
</dbReference>
<evidence type="ECO:0000256" key="9">
    <source>
        <dbReference type="ARBA" id="ARBA00022786"/>
    </source>
</evidence>
<dbReference type="PANTHER" id="PTHR13513:SF9">
    <property type="entry name" value="E3 UBIQUITIN-PROTEIN LIGASE UBR7-RELATED"/>
    <property type="match status" value="1"/>
</dbReference>
<feature type="compositionally biased region" description="Basic and acidic residues" evidence="17">
    <location>
        <begin position="219"/>
        <end position="242"/>
    </location>
</feature>
<proteinExistence type="predicted"/>
<sequence length="437" mass="48997">MDKGELGEDVVSMVDVLQEDNDLEEEANAVFGDSDDQHCTYPKGYLSRQALYSCSTCIPATSEPAGVCLACSLTCHDGHELYELYTKRNFRCDCGNSRFKGIMKCKLCPDKDKTNSKNSYNQNFKGVYCTCHKPYPDPEDEIEDEMIQCVVCEDWYHSRHLGSLPPAEGDFQEMICDACMERCPFLQAYLSLSAPSQTGLGPSQQVITKEEKDFTVDVVKSEKTESTKAEAESEANDVKTRDNQTSCGKEAESKQTVSSLSSSDETKKQVNGEEDESKKDAVKNEQRAAECDCKLFQLQASITEIRSAASFWNTGWRCQLCTCNSCKDLYSSLGVSFLMDEQDTIVAYEERGKQAQASKMTSYESGMQALEGMGRINQVEAIHGYNDMKNELTDYLREFADQGKVVTSEDIKSFFDSMQSRKRQRTGSASTIQYQCK</sequence>
<keyword evidence="10" id="KW-0862">Zinc</keyword>
<evidence type="ECO:0000256" key="10">
    <source>
        <dbReference type="ARBA" id="ARBA00022833"/>
    </source>
</evidence>
<evidence type="ECO:0000256" key="6">
    <source>
        <dbReference type="ARBA" id="ARBA00022679"/>
    </source>
</evidence>
<dbReference type="CDD" id="cd19677">
    <property type="entry name" value="UBR-box_UBR7"/>
    <property type="match status" value="1"/>
</dbReference>
<evidence type="ECO:0000256" key="16">
    <source>
        <dbReference type="PROSITE-ProRule" id="PRU00508"/>
    </source>
</evidence>
<dbReference type="InterPro" id="IPR003126">
    <property type="entry name" value="Znf_UBR"/>
</dbReference>
<keyword evidence="11" id="KW-0832">Ubl conjugation</keyword>
<evidence type="ECO:0000256" key="11">
    <source>
        <dbReference type="ARBA" id="ARBA00022843"/>
    </source>
</evidence>
<dbReference type="EC" id="2.3.2.27" evidence="3"/>
<feature type="zinc finger region" description="UBR-type" evidence="16">
    <location>
        <begin position="37"/>
        <end position="110"/>
    </location>
</feature>
<comment type="pathway">
    <text evidence="2">Protein modification; protein ubiquitination.</text>
</comment>
<dbReference type="RefSeq" id="XP_031571472.1">
    <property type="nucleotide sequence ID" value="XM_031715612.1"/>
</dbReference>
<feature type="compositionally biased region" description="Basic and acidic residues" evidence="17">
    <location>
        <begin position="264"/>
        <end position="283"/>
    </location>
</feature>
<evidence type="ECO:0000313" key="19">
    <source>
        <dbReference type="Proteomes" id="UP000515163"/>
    </source>
</evidence>
<organism evidence="19 20">
    <name type="scientific">Actinia tenebrosa</name>
    <name type="common">Australian red waratah sea anemone</name>
    <dbReference type="NCBI Taxonomy" id="6105"/>
    <lineage>
        <taxon>Eukaryota</taxon>
        <taxon>Metazoa</taxon>
        <taxon>Cnidaria</taxon>
        <taxon>Anthozoa</taxon>
        <taxon>Hexacorallia</taxon>
        <taxon>Actiniaria</taxon>
        <taxon>Actiniidae</taxon>
        <taxon>Actinia</taxon>
    </lineage>
</organism>
<feature type="compositionally biased region" description="Polar residues" evidence="17">
    <location>
        <begin position="254"/>
        <end position="263"/>
    </location>
</feature>
<dbReference type="GO" id="GO:0005737">
    <property type="term" value="C:cytoplasm"/>
    <property type="evidence" value="ECO:0007669"/>
    <property type="project" value="TreeGrafter"/>
</dbReference>
<dbReference type="Pfam" id="PF02207">
    <property type="entry name" value="zf-UBR"/>
    <property type="match status" value="1"/>
</dbReference>
<reference evidence="20" key="1">
    <citation type="submission" date="2025-08" db="UniProtKB">
        <authorList>
            <consortium name="RefSeq"/>
        </authorList>
    </citation>
    <scope>IDENTIFICATION</scope>
    <source>
        <tissue evidence="20">Tentacle</tissue>
    </source>
</reference>
<accession>A0A6P8IWM6</accession>
<evidence type="ECO:0000256" key="15">
    <source>
        <dbReference type="ARBA" id="ARBA00083573"/>
    </source>
</evidence>
<keyword evidence="7" id="KW-0479">Metal-binding</keyword>
<keyword evidence="6" id="KW-0808">Transferase</keyword>
<evidence type="ECO:0000256" key="5">
    <source>
        <dbReference type="ARBA" id="ARBA00022553"/>
    </source>
</evidence>
<evidence type="ECO:0000313" key="20">
    <source>
        <dbReference type="RefSeq" id="XP_031571472.1"/>
    </source>
</evidence>
<evidence type="ECO:0000256" key="1">
    <source>
        <dbReference type="ARBA" id="ARBA00000900"/>
    </source>
</evidence>
<dbReference type="GeneID" id="116305656"/>
<protein>
    <recommendedName>
        <fullName evidence="13">Putative E3 ubiquitin-protein ligase UBR7</fullName>
        <ecNumber evidence="3">2.3.2.27</ecNumber>
    </recommendedName>
    <alternativeName>
        <fullName evidence="14">N-recognin-7</fullName>
    </alternativeName>
    <alternativeName>
        <fullName evidence="15">RING-type E3 ubiquitin transferase UBR7</fullName>
    </alternativeName>
</protein>
<evidence type="ECO:0000256" key="8">
    <source>
        <dbReference type="ARBA" id="ARBA00022771"/>
    </source>
</evidence>
<evidence type="ECO:0000256" key="14">
    <source>
        <dbReference type="ARBA" id="ARBA00078314"/>
    </source>
</evidence>
<evidence type="ECO:0000256" key="13">
    <source>
        <dbReference type="ARBA" id="ARBA00071060"/>
    </source>
</evidence>
<dbReference type="CDD" id="cd15542">
    <property type="entry name" value="PHD_UBR7"/>
    <property type="match status" value="1"/>
</dbReference>
<dbReference type="FunCoup" id="A0A6P8IWM6">
    <property type="interactions" value="3049"/>
</dbReference>
<feature type="domain" description="UBR-type" evidence="18">
    <location>
        <begin position="37"/>
        <end position="110"/>
    </location>
</feature>
<keyword evidence="5" id="KW-0597">Phosphoprotein</keyword>
<keyword evidence="4" id="KW-1017">Isopeptide bond</keyword>
<dbReference type="Proteomes" id="UP000515163">
    <property type="component" value="Unplaced"/>
</dbReference>
<keyword evidence="8" id="KW-0863">Zinc-finger</keyword>
<comment type="catalytic activity">
    <reaction evidence="1">
        <text>S-ubiquitinyl-[E2 ubiquitin-conjugating enzyme]-L-cysteine + [acceptor protein]-L-lysine = [E2 ubiquitin-conjugating enzyme]-L-cysteine + N(6)-ubiquitinyl-[acceptor protein]-L-lysine.</text>
        <dbReference type="EC" id="2.3.2.27"/>
    </reaction>
</comment>
<dbReference type="PROSITE" id="PS51157">
    <property type="entry name" value="ZF_UBR"/>
    <property type="match status" value="1"/>
</dbReference>
<dbReference type="OrthoDB" id="10262564at2759"/>
<dbReference type="FunFam" id="3.30.40.10:FF:000183">
    <property type="entry name" value="putative E3 ubiquitin-protein ligase UBR7"/>
    <property type="match status" value="1"/>
</dbReference>
<keyword evidence="19" id="KW-1185">Reference proteome</keyword>
<evidence type="ECO:0000256" key="3">
    <source>
        <dbReference type="ARBA" id="ARBA00012483"/>
    </source>
</evidence>